<dbReference type="PROSITE" id="PS01127">
    <property type="entry name" value="EF_TS_2"/>
    <property type="match status" value="1"/>
</dbReference>
<dbReference type="GO" id="GO:0005737">
    <property type="term" value="C:cytoplasm"/>
    <property type="evidence" value="ECO:0007669"/>
    <property type="project" value="UniProtKB-SubCell"/>
</dbReference>
<dbReference type="Gene3D" id="1.10.8.10">
    <property type="entry name" value="DNA helicase RuvA subunit, C-terminal domain"/>
    <property type="match status" value="1"/>
</dbReference>
<dbReference type="CDD" id="cd14275">
    <property type="entry name" value="UBA_EF-Ts"/>
    <property type="match status" value="1"/>
</dbReference>
<evidence type="ECO:0000313" key="9">
    <source>
        <dbReference type="EMBL" id="OGF62742.1"/>
    </source>
</evidence>
<dbReference type="Pfam" id="PF00889">
    <property type="entry name" value="EF_TS"/>
    <property type="match status" value="1"/>
</dbReference>
<dbReference type="Proteomes" id="UP000178943">
    <property type="component" value="Unassembled WGS sequence"/>
</dbReference>
<keyword evidence="3 5" id="KW-0251">Elongation factor</keyword>
<comment type="caution">
    <text evidence="9">The sequence shown here is derived from an EMBL/GenBank/DDBJ whole genome shotgun (WGS) entry which is preliminary data.</text>
</comment>
<dbReference type="InterPro" id="IPR001816">
    <property type="entry name" value="Transl_elong_EFTs/EF1B"/>
</dbReference>
<dbReference type="FunFam" id="1.10.8.10:FF:000001">
    <property type="entry name" value="Elongation factor Ts"/>
    <property type="match status" value="1"/>
</dbReference>
<dbReference type="HAMAP" id="MF_00050">
    <property type="entry name" value="EF_Ts"/>
    <property type="match status" value="1"/>
</dbReference>
<comment type="subcellular location">
    <subcellularLocation>
        <location evidence="5 7">Cytoplasm</location>
    </subcellularLocation>
</comment>
<organism evidence="9 10">
    <name type="scientific">Candidatus Fischerbacteria bacterium RBG_13_37_8</name>
    <dbReference type="NCBI Taxonomy" id="1817863"/>
    <lineage>
        <taxon>Bacteria</taxon>
        <taxon>Candidatus Fischeribacteriota</taxon>
    </lineage>
</organism>
<evidence type="ECO:0000256" key="5">
    <source>
        <dbReference type="HAMAP-Rule" id="MF_00050"/>
    </source>
</evidence>
<dbReference type="NCBIfam" id="TIGR00116">
    <property type="entry name" value="tsf"/>
    <property type="match status" value="1"/>
</dbReference>
<dbReference type="EMBL" id="MFGW01000176">
    <property type="protein sequence ID" value="OGF62742.1"/>
    <property type="molecule type" value="Genomic_DNA"/>
</dbReference>
<dbReference type="Gene3D" id="1.10.286.20">
    <property type="match status" value="1"/>
</dbReference>
<dbReference type="PANTHER" id="PTHR11741:SF0">
    <property type="entry name" value="ELONGATION FACTOR TS, MITOCHONDRIAL"/>
    <property type="match status" value="1"/>
</dbReference>
<comment type="similarity">
    <text evidence="1 5 6">Belongs to the EF-Ts family.</text>
</comment>
<dbReference type="InterPro" id="IPR018101">
    <property type="entry name" value="Transl_elong_Ts_CS"/>
</dbReference>
<proteinExistence type="inferred from homology"/>
<keyword evidence="5" id="KW-0963">Cytoplasm</keyword>
<evidence type="ECO:0000256" key="3">
    <source>
        <dbReference type="ARBA" id="ARBA00022768"/>
    </source>
</evidence>
<reference evidence="9 10" key="1">
    <citation type="journal article" date="2016" name="Nat. Commun.">
        <title>Thousands of microbial genomes shed light on interconnected biogeochemical processes in an aquifer system.</title>
        <authorList>
            <person name="Anantharaman K."/>
            <person name="Brown C.T."/>
            <person name="Hug L.A."/>
            <person name="Sharon I."/>
            <person name="Castelle C.J."/>
            <person name="Probst A.J."/>
            <person name="Thomas B.C."/>
            <person name="Singh A."/>
            <person name="Wilkins M.J."/>
            <person name="Karaoz U."/>
            <person name="Brodie E.L."/>
            <person name="Williams K.H."/>
            <person name="Hubbard S.S."/>
            <person name="Banfield J.F."/>
        </authorList>
    </citation>
    <scope>NUCLEOTIDE SEQUENCE [LARGE SCALE GENOMIC DNA]</scope>
</reference>
<evidence type="ECO:0000256" key="4">
    <source>
        <dbReference type="ARBA" id="ARBA00022917"/>
    </source>
</evidence>
<comment type="function">
    <text evidence="5 6">Associates with the EF-Tu.GDP complex and induces the exchange of GDP to GTP. It remains bound to the aminoacyl-tRNA.EF-Tu.GTP complex up to the GTP hydrolysis stage on the ribosome.</text>
</comment>
<evidence type="ECO:0000256" key="6">
    <source>
        <dbReference type="RuleBase" id="RU000642"/>
    </source>
</evidence>
<dbReference type="InterPro" id="IPR009060">
    <property type="entry name" value="UBA-like_sf"/>
</dbReference>
<evidence type="ECO:0000313" key="10">
    <source>
        <dbReference type="Proteomes" id="UP000178943"/>
    </source>
</evidence>
<feature type="region of interest" description="Involved in Mg(2+) ion dislocation from EF-Tu" evidence="5">
    <location>
        <begin position="94"/>
        <end position="97"/>
    </location>
</feature>
<evidence type="ECO:0000256" key="7">
    <source>
        <dbReference type="RuleBase" id="RU000643"/>
    </source>
</evidence>
<name>A0A1F5VH25_9BACT</name>
<protein>
    <recommendedName>
        <fullName evidence="2 5">Elongation factor Ts</fullName>
        <shortName evidence="5">EF-Ts</shortName>
    </recommendedName>
</protein>
<keyword evidence="4 5" id="KW-0648">Protein biosynthesis</keyword>
<sequence length="211" mass="23530">MKRKNIMNNSESTKAISIELIKSLREKTSASVMECKRALVEVEGDFEKAIALLKKKGIAIAQKKANRATKEGCIGAYIHTGGKLGVLVEVNCETDFVARTPEFNEIINDIAMQIAASDPKYIDTSSITQECIDEVKASLLKEIEASSEPIEDKDKLLEEKLKIYLSEVSLYDQPFIKDPALTIRELIQNAIAKFGENITISRFIRYKLGEA</sequence>
<dbReference type="SUPFAM" id="SSF54713">
    <property type="entry name" value="Elongation factor Ts (EF-Ts), dimerisation domain"/>
    <property type="match status" value="1"/>
</dbReference>
<dbReference type="InterPro" id="IPR036402">
    <property type="entry name" value="EF-Ts_dimer_sf"/>
</dbReference>
<gene>
    <name evidence="5" type="primary">tsf</name>
    <name evidence="9" type="ORF">A2Y62_06310</name>
</gene>
<dbReference type="PROSITE" id="PS01126">
    <property type="entry name" value="EF_TS_1"/>
    <property type="match status" value="1"/>
</dbReference>
<accession>A0A1F5VH25</accession>
<evidence type="ECO:0000259" key="8">
    <source>
        <dbReference type="Pfam" id="PF00889"/>
    </source>
</evidence>
<dbReference type="SUPFAM" id="SSF46934">
    <property type="entry name" value="UBA-like"/>
    <property type="match status" value="1"/>
</dbReference>
<dbReference type="GO" id="GO:0003746">
    <property type="term" value="F:translation elongation factor activity"/>
    <property type="evidence" value="ECO:0007669"/>
    <property type="project" value="UniProtKB-UniRule"/>
</dbReference>
<evidence type="ECO:0000256" key="1">
    <source>
        <dbReference type="ARBA" id="ARBA00005532"/>
    </source>
</evidence>
<dbReference type="InterPro" id="IPR014039">
    <property type="entry name" value="Transl_elong_EFTs/EF1B_dimer"/>
</dbReference>
<feature type="domain" description="Translation elongation factor EFTs/EF1B dimerisation" evidence="8">
    <location>
        <begin position="19"/>
        <end position="210"/>
    </location>
</feature>
<dbReference type="Gene3D" id="3.30.479.20">
    <property type="entry name" value="Elongation factor Ts, dimerisation domain"/>
    <property type="match status" value="1"/>
</dbReference>
<dbReference type="PANTHER" id="PTHR11741">
    <property type="entry name" value="ELONGATION FACTOR TS"/>
    <property type="match status" value="1"/>
</dbReference>
<dbReference type="STRING" id="1817863.A2Y62_06310"/>
<evidence type="ECO:0000256" key="2">
    <source>
        <dbReference type="ARBA" id="ARBA00016956"/>
    </source>
</evidence>
<dbReference type="AlphaFoldDB" id="A0A1F5VH25"/>